<feature type="region of interest" description="Disordered" evidence="4">
    <location>
        <begin position="1"/>
        <end position="188"/>
    </location>
</feature>
<evidence type="ECO:0000256" key="4">
    <source>
        <dbReference type="SAM" id="MobiDB-lite"/>
    </source>
</evidence>
<feature type="compositionally biased region" description="Low complexity" evidence="4">
    <location>
        <begin position="102"/>
        <end position="129"/>
    </location>
</feature>
<comment type="similarity">
    <text evidence="1">Belongs to the CNOT2/3/5 family.</text>
</comment>
<protein>
    <submittedName>
        <fullName evidence="6">NOT2 family protein</fullName>
    </submittedName>
</protein>
<keyword evidence="2" id="KW-0805">Transcription regulation</keyword>
<dbReference type="InterPro" id="IPR007282">
    <property type="entry name" value="NOT2/3/5_C"/>
</dbReference>
<dbReference type="InterPro" id="IPR038635">
    <property type="entry name" value="CCR4-NOT_su2/3/5_C_sf"/>
</dbReference>
<feature type="compositionally biased region" description="Polar residues" evidence="4">
    <location>
        <begin position="164"/>
        <end position="188"/>
    </location>
</feature>
<keyword evidence="7" id="KW-1185">Reference proteome</keyword>
<dbReference type="AlphaFoldDB" id="A0A6V8H8P0"/>
<dbReference type="GO" id="GO:0000289">
    <property type="term" value="P:nuclear-transcribed mRNA poly(A) tail shortening"/>
    <property type="evidence" value="ECO:0007669"/>
    <property type="project" value="UniProtKB-ARBA"/>
</dbReference>
<dbReference type="Gene3D" id="2.30.30.1020">
    <property type="entry name" value="CCR4-NOT complex subunit 2/3/5, C-terminal domain"/>
    <property type="match status" value="1"/>
</dbReference>
<evidence type="ECO:0000259" key="5">
    <source>
        <dbReference type="Pfam" id="PF04153"/>
    </source>
</evidence>
<feature type="compositionally biased region" description="Polar residues" evidence="4">
    <location>
        <begin position="1"/>
        <end position="33"/>
    </location>
</feature>
<name>A0A6V8H8P0_TALPI</name>
<gene>
    <name evidence="6" type="ORF">TCE0_022r06628</name>
</gene>
<dbReference type="PANTHER" id="PTHR23326">
    <property type="entry name" value="CCR4 NOT-RELATED"/>
    <property type="match status" value="1"/>
</dbReference>
<feature type="compositionally biased region" description="Low complexity" evidence="4">
    <location>
        <begin position="145"/>
        <end position="163"/>
    </location>
</feature>
<evidence type="ECO:0000256" key="1">
    <source>
        <dbReference type="ARBA" id="ARBA00007682"/>
    </source>
</evidence>
<feature type="compositionally biased region" description="Polar residues" evidence="4">
    <location>
        <begin position="46"/>
        <end position="69"/>
    </location>
</feature>
<dbReference type="FunFam" id="2.30.30.1020:FF:000007">
    <property type="entry name" value="Putative not2 family protein"/>
    <property type="match status" value="1"/>
</dbReference>
<proteinExistence type="inferred from homology"/>
<dbReference type="GO" id="GO:0030015">
    <property type="term" value="C:CCR4-NOT core complex"/>
    <property type="evidence" value="ECO:0007669"/>
    <property type="project" value="InterPro"/>
</dbReference>
<dbReference type="Pfam" id="PF04153">
    <property type="entry name" value="NOT2_3_5_C"/>
    <property type="match status" value="1"/>
</dbReference>
<evidence type="ECO:0000256" key="2">
    <source>
        <dbReference type="ARBA" id="ARBA00023015"/>
    </source>
</evidence>
<feature type="domain" description="NOT2/NOT3/NOT5 C-terminal" evidence="5">
    <location>
        <begin position="235"/>
        <end position="358"/>
    </location>
</feature>
<keyword evidence="3" id="KW-0804">Transcription</keyword>
<evidence type="ECO:0000256" key="3">
    <source>
        <dbReference type="ARBA" id="ARBA00023163"/>
    </source>
</evidence>
<dbReference type="Proteomes" id="UP000053095">
    <property type="component" value="Unassembled WGS sequence"/>
</dbReference>
<comment type="caution">
    <text evidence="6">The sequence shown here is derived from an EMBL/GenBank/DDBJ whole genome shotgun (WGS) entry which is preliminary data.</text>
</comment>
<dbReference type="InterPro" id="IPR040168">
    <property type="entry name" value="Not2/3/5"/>
</dbReference>
<dbReference type="EMBL" id="DF933818">
    <property type="protein sequence ID" value="GAM37048.1"/>
    <property type="molecule type" value="Genomic_DNA"/>
</dbReference>
<sequence length="379" mass="41839">MPGFPSQQQPQARNASMATSRLPNGKLGSNANWSFGLPMGAAPGLQNHQQRNIGSMGTFAQSLGGSQPATPLDLSEFPSLSGVPQPNQAQSSAQAVWANAGQRATQQTPVQRQQPPSSQPPSRASQTQTHFAQQQPPQDDDGLRSENFSEQESSQLQQRQSQSGGVSADSQDPTTSGQSSDQPPLSQMSELDKFGLAGLLRMIHSESPDVASLAVGQDLMTLGLDLNQPEPLHHSFASPFVASMSAVPLEQDFAIPSCYNVANVQPLQSRIPSFSDETLFYIFYSMPRDVLQELVAEELMGRKWRYHKVERCWLTRDENYPGPVDVERGVSERGVYLWWDPASWKKIRREFILRYEDLDNRLDPGRGIQQRPGFPPHAS</sequence>
<dbReference type="GO" id="GO:0006355">
    <property type="term" value="P:regulation of DNA-templated transcription"/>
    <property type="evidence" value="ECO:0007669"/>
    <property type="project" value="InterPro"/>
</dbReference>
<evidence type="ECO:0000313" key="7">
    <source>
        <dbReference type="Proteomes" id="UP000053095"/>
    </source>
</evidence>
<reference evidence="7" key="1">
    <citation type="journal article" date="2015" name="Genome Announc.">
        <title>Draft genome sequence of Talaromyces cellulolyticus strain Y-94, a source of lignocellulosic biomass-degrading enzymes.</title>
        <authorList>
            <person name="Fujii T."/>
            <person name="Koike H."/>
            <person name="Sawayama S."/>
            <person name="Yano S."/>
            <person name="Inoue H."/>
        </authorList>
    </citation>
    <scope>NUCLEOTIDE SEQUENCE [LARGE SCALE GENOMIC DNA]</scope>
    <source>
        <strain evidence="7">Y-94</strain>
    </source>
</reference>
<accession>A0A6V8H8P0</accession>
<evidence type="ECO:0000313" key="6">
    <source>
        <dbReference type="EMBL" id="GAM37048.1"/>
    </source>
</evidence>
<organism evidence="6 7">
    <name type="scientific">Talaromyces pinophilus</name>
    <name type="common">Penicillium pinophilum</name>
    <dbReference type="NCBI Taxonomy" id="128442"/>
    <lineage>
        <taxon>Eukaryota</taxon>
        <taxon>Fungi</taxon>
        <taxon>Dikarya</taxon>
        <taxon>Ascomycota</taxon>
        <taxon>Pezizomycotina</taxon>
        <taxon>Eurotiomycetes</taxon>
        <taxon>Eurotiomycetidae</taxon>
        <taxon>Eurotiales</taxon>
        <taxon>Trichocomaceae</taxon>
        <taxon>Talaromyces</taxon>
        <taxon>Talaromyces sect. Talaromyces</taxon>
    </lineage>
</organism>